<dbReference type="SMART" id="SM00387">
    <property type="entry name" value="HATPase_c"/>
    <property type="match status" value="1"/>
</dbReference>
<evidence type="ECO:0000313" key="9">
    <source>
        <dbReference type="EMBL" id="PCJ43772.1"/>
    </source>
</evidence>
<evidence type="ECO:0000256" key="3">
    <source>
        <dbReference type="ARBA" id="ARBA00022553"/>
    </source>
</evidence>
<sequence length="630" mass="70070">MPPSSYAYSKEYPKTTVLPPSKSQSKYTPHQLPSGSSYSPDNTQGLKNMTDKDELQRRVLKASFNSIHEQMSTTLSMTTLSAIGVFTILTYTIDLTTLVIWLSLICLCNLTRYLIDLHKHDSTNPIYLKRFYVIGSLTSGLLWASILIIASNQTSLGPTIILSVTMAISSTITLTSHAYYPPASYAFSIPSLLGMSVIFLRWNPEHISSSIAIIVMLFFILIVCLQSLNKKRKASIELEIKHANLLFEVKKQVQIAKNATMDKSRFLATVSHDLRQPFHALSLFVDSFDESNLNKHNDKILSNIKRSINAQNQLFTTFLDISMLDAGAITPNISCVSTTELLHELQLEYHNIASEKGLQFFSSNPKFFVLSDSLLCERIFRNILSNAVNHTSKGRISISVTGDMKSVAVSISDTGVGIKESDISLIFSDFKQLSNPENDQSNGLGLGLSTVKRLCSLLNIKITATSLYGEGSTFTVTFPRYLPSDQEEESLPPAFFEEVDLLQPTTQKISILIIDNDSLVLEATKLQLEALGHKTDCASNLEDTMKKIRTYDKAPDTILCDLNLGNNLLGTEVIETIRQHFKQNIPAIIITGDSDLNALKKSLNSKTLLFQKPLQKAKLVMALHALLKKR</sequence>
<dbReference type="PANTHER" id="PTHR43547">
    <property type="entry name" value="TWO-COMPONENT HISTIDINE KINASE"/>
    <property type="match status" value="1"/>
</dbReference>
<dbReference type="Pfam" id="PF00072">
    <property type="entry name" value="Response_reg"/>
    <property type="match status" value="1"/>
</dbReference>
<evidence type="ECO:0000313" key="10">
    <source>
        <dbReference type="Proteomes" id="UP000228987"/>
    </source>
</evidence>
<dbReference type="GO" id="GO:0000155">
    <property type="term" value="F:phosphorelay sensor kinase activity"/>
    <property type="evidence" value="ECO:0007669"/>
    <property type="project" value="InterPro"/>
</dbReference>
<dbReference type="InterPro" id="IPR011006">
    <property type="entry name" value="CheY-like_superfamily"/>
</dbReference>
<dbReference type="InterPro" id="IPR036097">
    <property type="entry name" value="HisK_dim/P_sf"/>
</dbReference>
<proteinExistence type="predicted"/>
<dbReference type="Pfam" id="PF00512">
    <property type="entry name" value="HisKA"/>
    <property type="match status" value="1"/>
</dbReference>
<feature type="compositionally biased region" description="Polar residues" evidence="5">
    <location>
        <begin position="21"/>
        <end position="47"/>
    </location>
</feature>
<dbReference type="Gene3D" id="3.40.50.2300">
    <property type="match status" value="1"/>
</dbReference>
<dbReference type="InterPro" id="IPR005467">
    <property type="entry name" value="His_kinase_dom"/>
</dbReference>
<evidence type="ECO:0000259" key="8">
    <source>
        <dbReference type="PROSITE" id="PS50110"/>
    </source>
</evidence>
<dbReference type="SUPFAM" id="SSF55874">
    <property type="entry name" value="ATPase domain of HSP90 chaperone/DNA topoisomerase II/histidine kinase"/>
    <property type="match status" value="1"/>
</dbReference>
<dbReference type="Pfam" id="PF02518">
    <property type="entry name" value="HATPase_c"/>
    <property type="match status" value="1"/>
</dbReference>
<dbReference type="SMART" id="SM00388">
    <property type="entry name" value="HisKA"/>
    <property type="match status" value="1"/>
</dbReference>
<name>A0A2A5CJ08_9GAMM</name>
<feature type="transmembrane region" description="Helical" evidence="6">
    <location>
        <begin position="127"/>
        <end position="150"/>
    </location>
</feature>
<dbReference type="PANTHER" id="PTHR43547:SF2">
    <property type="entry name" value="HYBRID SIGNAL TRANSDUCTION HISTIDINE KINASE C"/>
    <property type="match status" value="1"/>
</dbReference>
<dbReference type="InterPro" id="IPR003661">
    <property type="entry name" value="HisK_dim/P_dom"/>
</dbReference>
<feature type="region of interest" description="Disordered" evidence="5">
    <location>
        <begin position="1"/>
        <end position="50"/>
    </location>
</feature>
<dbReference type="CDD" id="cd00156">
    <property type="entry name" value="REC"/>
    <property type="match status" value="1"/>
</dbReference>
<keyword evidence="6" id="KW-0472">Membrane</keyword>
<dbReference type="SMART" id="SM00448">
    <property type="entry name" value="REC"/>
    <property type="match status" value="1"/>
</dbReference>
<dbReference type="Gene3D" id="1.10.287.130">
    <property type="match status" value="1"/>
</dbReference>
<feature type="domain" description="Response regulatory" evidence="8">
    <location>
        <begin position="510"/>
        <end position="627"/>
    </location>
</feature>
<organism evidence="9 10">
    <name type="scientific">SAR86 cluster bacterium</name>
    <dbReference type="NCBI Taxonomy" id="2030880"/>
    <lineage>
        <taxon>Bacteria</taxon>
        <taxon>Pseudomonadati</taxon>
        <taxon>Pseudomonadota</taxon>
        <taxon>Gammaproteobacteria</taxon>
        <taxon>SAR86 cluster</taxon>
    </lineage>
</organism>
<evidence type="ECO:0000256" key="5">
    <source>
        <dbReference type="SAM" id="MobiDB-lite"/>
    </source>
</evidence>
<dbReference type="SUPFAM" id="SSF52172">
    <property type="entry name" value="CheY-like"/>
    <property type="match status" value="1"/>
</dbReference>
<evidence type="ECO:0000256" key="6">
    <source>
        <dbReference type="SAM" id="Phobius"/>
    </source>
</evidence>
<dbReference type="InterPro" id="IPR036890">
    <property type="entry name" value="HATPase_C_sf"/>
</dbReference>
<gene>
    <name evidence="9" type="ORF">COA71_02590</name>
</gene>
<evidence type="ECO:0000256" key="2">
    <source>
        <dbReference type="ARBA" id="ARBA00012438"/>
    </source>
</evidence>
<evidence type="ECO:0000259" key="7">
    <source>
        <dbReference type="PROSITE" id="PS50109"/>
    </source>
</evidence>
<keyword evidence="3 4" id="KW-0597">Phosphoprotein</keyword>
<dbReference type="InterPro" id="IPR001789">
    <property type="entry name" value="Sig_transdc_resp-reg_receiver"/>
</dbReference>
<keyword evidence="6" id="KW-1133">Transmembrane helix</keyword>
<feature type="modified residue" description="4-aspartylphosphate" evidence="4">
    <location>
        <position position="561"/>
    </location>
</feature>
<dbReference type="SUPFAM" id="SSF47384">
    <property type="entry name" value="Homodimeric domain of signal transducing histidine kinase"/>
    <property type="match status" value="1"/>
</dbReference>
<dbReference type="Gene3D" id="3.30.565.10">
    <property type="entry name" value="Histidine kinase-like ATPase, C-terminal domain"/>
    <property type="match status" value="1"/>
</dbReference>
<dbReference type="PROSITE" id="PS50109">
    <property type="entry name" value="HIS_KIN"/>
    <property type="match status" value="1"/>
</dbReference>
<evidence type="ECO:0000256" key="4">
    <source>
        <dbReference type="PROSITE-ProRule" id="PRU00169"/>
    </source>
</evidence>
<dbReference type="EC" id="2.7.13.3" evidence="2"/>
<protein>
    <recommendedName>
        <fullName evidence="2">histidine kinase</fullName>
        <ecNumber evidence="2">2.7.13.3</ecNumber>
    </recommendedName>
</protein>
<dbReference type="CDD" id="cd00082">
    <property type="entry name" value="HisKA"/>
    <property type="match status" value="1"/>
</dbReference>
<dbReference type="PROSITE" id="PS50110">
    <property type="entry name" value="RESPONSE_REGULATORY"/>
    <property type="match status" value="1"/>
</dbReference>
<reference evidence="10" key="1">
    <citation type="submission" date="2017-08" db="EMBL/GenBank/DDBJ databases">
        <title>A dynamic microbial community with high functional redundancy inhabits the cold, oxic subseafloor aquifer.</title>
        <authorList>
            <person name="Tully B.J."/>
            <person name="Wheat C.G."/>
            <person name="Glazer B.T."/>
            <person name="Huber J.A."/>
        </authorList>
    </citation>
    <scope>NUCLEOTIDE SEQUENCE [LARGE SCALE GENOMIC DNA]</scope>
</reference>
<feature type="transmembrane region" description="Helical" evidence="6">
    <location>
        <begin position="182"/>
        <end position="200"/>
    </location>
</feature>
<evidence type="ECO:0000256" key="1">
    <source>
        <dbReference type="ARBA" id="ARBA00000085"/>
    </source>
</evidence>
<feature type="domain" description="Histidine kinase" evidence="7">
    <location>
        <begin position="269"/>
        <end position="482"/>
    </location>
</feature>
<dbReference type="AlphaFoldDB" id="A0A2A5CJ08"/>
<dbReference type="PRINTS" id="PR00344">
    <property type="entry name" value="BCTRLSENSOR"/>
</dbReference>
<comment type="catalytic activity">
    <reaction evidence="1">
        <text>ATP + protein L-histidine = ADP + protein N-phospho-L-histidine.</text>
        <dbReference type="EC" id="2.7.13.3"/>
    </reaction>
</comment>
<dbReference type="EMBL" id="NVWI01000001">
    <property type="protein sequence ID" value="PCJ43772.1"/>
    <property type="molecule type" value="Genomic_DNA"/>
</dbReference>
<dbReference type="InterPro" id="IPR003594">
    <property type="entry name" value="HATPase_dom"/>
</dbReference>
<feature type="transmembrane region" description="Helical" evidence="6">
    <location>
        <begin position="206"/>
        <end position="225"/>
    </location>
</feature>
<dbReference type="InterPro" id="IPR004358">
    <property type="entry name" value="Sig_transdc_His_kin-like_C"/>
</dbReference>
<keyword evidence="6" id="KW-0812">Transmembrane</keyword>
<dbReference type="Proteomes" id="UP000228987">
    <property type="component" value="Unassembled WGS sequence"/>
</dbReference>
<comment type="caution">
    <text evidence="9">The sequence shown here is derived from an EMBL/GenBank/DDBJ whole genome shotgun (WGS) entry which is preliminary data.</text>
</comment>
<accession>A0A2A5CJ08</accession>